<keyword evidence="1" id="KW-0479">Metal-binding</keyword>
<dbReference type="NCBIfam" id="TIGR00003">
    <property type="entry name" value="copper ion binding protein"/>
    <property type="match status" value="1"/>
</dbReference>
<evidence type="ECO:0000256" key="1">
    <source>
        <dbReference type="ARBA" id="ARBA00022723"/>
    </source>
</evidence>
<dbReference type="Proteomes" id="UP000316706">
    <property type="component" value="Unassembled WGS sequence"/>
</dbReference>
<dbReference type="InterPro" id="IPR036163">
    <property type="entry name" value="HMA_dom_sf"/>
</dbReference>
<dbReference type="CDD" id="cd00371">
    <property type="entry name" value="HMA"/>
    <property type="match status" value="1"/>
</dbReference>
<dbReference type="GO" id="GO:0005507">
    <property type="term" value="F:copper ion binding"/>
    <property type="evidence" value="ECO:0007669"/>
    <property type="project" value="InterPro"/>
</dbReference>
<sequence>MSTATYTVTGMTCGHCVSSVKEEVGQIAGVTGVDVDLETGRVTVTSDAPIDEAAVKDAVEEAGYELKP</sequence>
<name>A0A543IP04_9ACTN</name>
<dbReference type="InterPro" id="IPR006122">
    <property type="entry name" value="HMA_Cu_ion-bd"/>
</dbReference>
<comment type="caution">
    <text evidence="4">The sequence shown here is derived from an EMBL/GenBank/DDBJ whole genome shotgun (WGS) entry which is preliminary data.</text>
</comment>
<dbReference type="PROSITE" id="PS01047">
    <property type="entry name" value="HMA_1"/>
    <property type="match status" value="1"/>
</dbReference>
<protein>
    <submittedName>
        <fullName evidence="4">Copper ion binding protein</fullName>
    </submittedName>
</protein>
<evidence type="ECO:0000256" key="2">
    <source>
        <dbReference type="ARBA" id="ARBA00023008"/>
    </source>
</evidence>
<accession>A0A543IP04</accession>
<dbReference type="PROSITE" id="PS50846">
    <property type="entry name" value="HMA_2"/>
    <property type="match status" value="1"/>
</dbReference>
<dbReference type="FunFam" id="3.30.70.100:FF:000001">
    <property type="entry name" value="ATPase copper transporting beta"/>
    <property type="match status" value="1"/>
</dbReference>
<dbReference type="RefSeq" id="WP_141973797.1">
    <property type="nucleotide sequence ID" value="NZ_VFPO01000001.1"/>
</dbReference>
<dbReference type="InterPro" id="IPR006121">
    <property type="entry name" value="HMA_dom"/>
</dbReference>
<feature type="domain" description="HMA" evidence="3">
    <location>
        <begin position="2"/>
        <end position="67"/>
    </location>
</feature>
<gene>
    <name evidence="4" type="ORF">FHX41_6121</name>
</gene>
<evidence type="ECO:0000313" key="4">
    <source>
        <dbReference type="EMBL" id="TQM72323.1"/>
    </source>
</evidence>
<dbReference type="EMBL" id="VFPO01000001">
    <property type="protein sequence ID" value="TQM72323.1"/>
    <property type="molecule type" value="Genomic_DNA"/>
</dbReference>
<keyword evidence="2" id="KW-0186">Copper</keyword>
<dbReference type="InterPro" id="IPR000428">
    <property type="entry name" value="Cu-bd"/>
</dbReference>
<reference evidence="4 5" key="1">
    <citation type="submission" date="2019-06" db="EMBL/GenBank/DDBJ databases">
        <title>Sequencing the genomes of 1000 actinobacteria strains.</title>
        <authorList>
            <person name="Klenk H.-P."/>
        </authorList>
    </citation>
    <scope>NUCLEOTIDE SEQUENCE [LARGE SCALE GENOMIC DNA]</scope>
    <source>
        <strain evidence="4 5">DSM 45043</strain>
    </source>
</reference>
<dbReference type="OrthoDB" id="9813965at2"/>
<keyword evidence="5" id="KW-1185">Reference proteome</keyword>
<proteinExistence type="predicted"/>
<dbReference type="Pfam" id="PF00403">
    <property type="entry name" value="HMA"/>
    <property type="match status" value="1"/>
</dbReference>
<dbReference type="PRINTS" id="PR00944">
    <property type="entry name" value="CUEXPORT"/>
</dbReference>
<evidence type="ECO:0000313" key="5">
    <source>
        <dbReference type="Proteomes" id="UP000316706"/>
    </source>
</evidence>
<dbReference type="GO" id="GO:0006825">
    <property type="term" value="P:copper ion transport"/>
    <property type="evidence" value="ECO:0007669"/>
    <property type="project" value="InterPro"/>
</dbReference>
<organism evidence="4 5">
    <name type="scientific">Actinomadura hallensis</name>
    <dbReference type="NCBI Taxonomy" id="337895"/>
    <lineage>
        <taxon>Bacteria</taxon>
        <taxon>Bacillati</taxon>
        <taxon>Actinomycetota</taxon>
        <taxon>Actinomycetes</taxon>
        <taxon>Streptosporangiales</taxon>
        <taxon>Thermomonosporaceae</taxon>
        <taxon>Actinomadura</taxon>
    </lineage>
</organism>
<dbReference type="InterPro" id="IPR017969">
    <property type="entry name" value="Heavy-metal-associated_CS"/>
</dbReference>
<dbReference type="AlphaFoldDB" id="A0A543IP04"/>
<dbReference type="SUPFAM" id="SSF55008">
    <property type="entry name" value="HMA, heavy metal-associated domain"/>
    <property type="match status" value="1"/>
</dbReference>
<dbReference type="Gene3D" id="3.30.70.100">
    <property type="match status" value="1"/>
</dbReference>
<evidence type="ECO:0000259" key="3">
    <source>
        <dbReference type="PROSITE" id="PS50846"/>
    </source>
</evidence>